<feature type="domain" description="Integrase p58-like C-terminal" evidence="1">
    <location>
        <begin position="117"/>
        <end position="134"/>
    </location>
</feature>
<name>A0ABY6KEI7_9ARAC</name>
<gene>
    <name evidence="2" type="ORF">LAZ67_4004437</name>
</gene>
<dbReference type="Pfam" id="PF22938">
    <property type="entry name" value="Integrase_p58_C"/>
    <property type="match status" value="1"/>
</dbReference>
<dbReference type="InterPro" id="IPR050951">
    <property type="entry name" value="Retrovirus_Pol_polyprotein"/>
</dbReference>
<dbReference type="EMBL" id="CP092866">
    <property type="protein sequence ID" value="UYV67229.1"/>
    <property type="molecule type" value="Genomic_DNA"/>
</dbReference>
<evidence type="ECO:0000313" key="2">
    <source>
        <dbReference type="EMBL" id="UYV67229.1"/>
    </source>
</evidence>
<dbReference type="InterPro" id="IPR054465">
    <property type="entry name" value="Integrase_p58-like_C"/>
</dbReference>
<keyword evidence="3" id="KW-1185">Reference proteome</keyword>
<dbReference type="PANTHER" id="PTHR37984:SF5">
    <property type="entry name" value="PROTEIN NYNRIN-LIKE"/>
    <property type="match status" value="1"/>
</dbReference>
<evidence type="ECO:0000313" key="3">
    <source>
        <dbReference type="Proteomes" id="UP001235939"/>
    </source>
</evidence>
<accession>A0ABY6KEI7</accession>
<dbReference type="Proteomes" id="UP001235939">
    <property type="component" value="Chromosome 04"/>
</dbReference>
<organism evidence="2 3">
    <name type="scientific">Cordylochernes scorpioides</name>
    <dbReference type="NCBI Taxonomy" id="51811"/>
    <lineage>
        <taxon>Eukaryota</taxon>
        <taxon>Metazoa</taxon>
        <taxon>Ecdysozoa</taxon>
        <taxon>Arthropoda</taxon>
        <taxon>Chelicerata</taxon>
        <taxon>Arachnida</taxon>
        <taxon>Pseudoscorpiones</taxon>
        <taxon>Cheliferoidea</taxon>
        <taxon>Chernetidae</taxon>
        <taxon>Cordylochernes</taxon>
    </lineage>
</organism>
<dbReference type="PANTHER" id="PTHR37984">
    <property type="entry name" value="PROTEIN CBG26694"/>
    <property type="match status" value="1"/>
</dbReference>
<dbReference type="Gene3D" id="3.30.420.10">
    <property type="entry name" value="Ribonuclease H-like superfamily/Ribonuclease H"/>
    <property type="match status" value="1"/>
</dbReference>
<reference evidence="2 3" key="1">
    <citation type="submission" date="2022-01" db="EMBL/GenBank/DDBJ databases">
        <title>A chromosomal length assembly of Cordylochernes scorpioides.</title>
        <authorList>
            <person name="Zeh D."/>
            <person name="Zeh J."/>
        </authorList>
    </citation>
    <scope>NUCLEOTIDE SEQUENCE [LARGE SCALE GENOMIC DNA]</scope>
    <source>
        <strain evidence="2">IN4F17</strain>
        <tissue evidence="2">Whole Body</tissue>
    </source>
</reference>
<proteinExistence type="predicted"/>
<evidence type="ECO:0000259" key="1">
    <source>
        <dbReference type="Pfam" id="PF22938"/>
    </source>
</evidence>
<sequence>MPAGVEQKDWDQVLPYVTFAYNTAKQEATGYTPFFLVHAREAETYIDAVLPYLPDEISDDYFGELSRSRLLQSQAKDRRLYDQKHTPVYYQKDDLVWVFTPIPKVGLSENLLKRYFGPYKVTKKLSEVTYEVEPVDPLPDHGKPRISSMSFG</sequence>
<protein>
    <recommendedName>
        <fullName evidence="1">Integrase p58-like C-terminal domain-containing protein</fullName>
    </recommendedName>
</protein>
<dbReference type="InterPro" id="IPR036397">
    <property type="entry name" value="RNaseH_sf"/>
</dbReference>